<dbReference type="PROSITE" id="PS51767">
    <property type="entry name" value="PEPTIDASE_A1"/>
    <property type="match status" value="1"/>
</dbReference>
<evidence type="ECO:0000256" key="8">
    <source>
        <dbReference type="ARBA" id="ARBA00077656"/>
    </source>
</evidence>
<accession>A0AB40AZM5</accession>
<feature type="chain" id="PRO_5044195406" description="Aspartic proteinase Asp1" evidence="10">
    <location>
        <begin position="32"/>
        <end position="474"/>
    </location>
</feature>
<evidence type="ECO:0000256" key="10">
    <source>
        <dbReference type="SAM" id="SignalP"/>
    </source>
</evidence>
<evidence type="ECO:0000313" key="13">
    <source>
        <dbReference type="RefSeq" id="XP_039120472.1"/>
    </source>
</evidence>
<dbReference type="FunFam" id="2.40.70.10:FF:000015">
    <property type="entry name" value="Aspartyl protease family protein"/>
    <property type="match status" value="1"/>
</dbReference>
<keyword evidence="3 10" id="KW-0732">Signal</keyword>
<dbReference type="RefSeq" id="XP_039120472.1">
    <property type="nucleotide sequence ID" value="XM_039264538.1"/>
</dbReference>
<evidence type="ECO:0000256" key="1">
    <source>
        <dbReference type="ARBA" id="ARBA00007447"/>
    </source>
</evidence>
<dbReference type="InterPro" id="IPR032861">
    <property type="entry name" value="TAXi_N"/>
</dbReference>
<proteinExistence type="inferred from homology"/>
<reference evidence="13" key="1">
    <citation type="submission" date="2025-08" db="UniProtKB">
        <authorList>
            <consortium name="RefSeq"/>
        </authorList>
    </citation>
    <scope>IDENTIFICATION</scope>
</reference>
<evidence type="ECO:0000313" key="12">
    <source>
        <dbReference type="Proteomes" id="UP001515500"/>
    </source>
</evidence>
<dbReference type="SUPFAM" id="SSF50630">
    <property type="entry name" value="Acid proteases"/>
    <property type="match status" value="1"/>
</dbReference>
<gene>
    <name evidence="13" type="primary">LOC120256860</name>
</gene>
<protein>
    <recommendedName>
        <fullName evidence="7">Aspartic proteinase Asp1</fullName>
    </recommendedName>
    <alternativeName>
        <fullName evidence="8">Nucellin-like protein</fullName>
    </alternativeName>
</protein>
<evidence type="ECO:0000256" key="9">
    <source>
        <dbReference type="PIRSR" id="PIRSR601461-1"/>
    </source>
</evidence>
<dbReference type="AlphaFoldDB" id="A0AB40AZM5"/>
<keyword evidence="4" id="KW-0677">Repeat</keyword>
<dbReference type="Pfam" id="PF14541">
    <property type="entry name" value="TAXi_C"/>
    <property type="match status" value="1"/>
</dbReference>
<dbReference type="InterPro" id="IPR032799">
    <property type="entry name" value="TAXi_C"/>
</dbReference>
<dbReference type="PANTHER" id="PTHR13683">
    <property type="entry name" value="ASPARTYL PROTEASES"/>
    <property type="match status" value="1"/>
</dbReference>
<dbReference type="Proteomes" id="UP001515500">
    <property type="component" value="Unplaced"/>
</dbReference>
<keyword evidence="6" id="KW-0378">Hydrolase</keyword>
<dbReference type="InterPro" id="IPR033121">
    <property type="entry name" value="PEPTIDASE_A1"/>
</dbReference>
<dbReference type="FunFam" id="2.40.70.10:FF:000027">
    <property type="entry name" value="Aspartic proteinase Asp1 isoform A"/>
    <property type="match status" value="1"/>
</dbReference>
<evidence type="ECO:0000256" key="5">
    <source>
        <dbReference type="ARBA" id="ARBA00022750"/>
    </source>
</evidence>
<evidence type="ECO:0000259" key="11">
    <source>
        <dbReference type="PROSITE" id="PS51767"/>
    </source>
</evidence>
<organism evidence="12 13">
    <name type="scientific">Dioscorea cayennensis subsp. rotundata</name>
    <name type="common">White Guinea yam</name>
    <name type="synonym">Dioscorea rotundata</name>
    <dbReference type="NCBI Taxonomy" id="55577"/>
    <lineage>
        <taxon>Eukaryota</taxon>
        <taxon>Viridiplantae</taxon>
        <taxon>Streptophyta</taxon>
        <taxon>Embryophyta</taxon>
        <taxon>Tracheophyta</taxon>
        <taxon>Spermatophyta</taxon>
        <taxon>Magnoliopsida</taxon>
        <taxon>Liliopsida</taxon>
        <taxon>Dioscoreales</taxon>
        <taxon>Dioscoreaceae</taxon>
        <taxon>Dioscorea</taxon>
    </lineage>
</organism>
<dbReference type="InterPro" id="IPR001969">
    <property type="entry name" value="Aspartic_peptidase_AS"/>
</dbReference>
<evidence type="ECO:0000256" key="4">
    <source>
        <dbReference type="ARBA" id="ARBA00022737"/>
    </source>
</evidence>
<dbReference type="GO" id="GO:0006508">
    <property type="term" value="P:proteolysis"/>
    <property type="evidence" value="ECO:0007669"/>
    <property type="project" value="UniProtKB-KW"/>
</dbReference>
<evidence type="ECO:0000256" key="3">
    <source>
        <dbReference type="ARBA" id="ARBA00022729"/>
    </source>
</evidence>
<keyword evidence="5" id="KW-0064">Aspartyl protease</keyword>
<comment type="similarity">
    <text evidence="1">Belongs to the peptidase A1 family.</text>
</comment>
<evidence type="ECO:0000256" key="6">
    <source>
        <dbReference type="ARBA" id="ARBA00022801"/>
    </source>
</evidence>
<dbReference type="PROSITE" id="PS00141">
    <property type="entry name" value="ASP_PROTEASE"/>
    <property type="match status" value="1"/>
</dbReference>
<feature type="signal peptide" evidence="10">
    <location>
        <begin position="1"/>
        <end position="31"/>
    </location>
</feature>
<feature type="active site" evidence="9">
    <location>
        <position position="301"/>
    </location>
</feature>
<feature type="active site" evidence="9">
    <location>
        <position position="96"/>
    </location>
</feature>
<evidence type="ECO:0000256" key="2">
    <source>
        <dbReference type="ARBA" id="ARBA00022670"/>
    </source>
</evidence>
<sequence>MMATSKHNSVLLAAVLIAAAVLFSAIPSTHSAASASTPKKPRLGVSTVPSQVAVDAGSVGFASVVFPLYGDVYPHGLYYASMSIGDPPKPYFLDVDTGSDLTWLQCDAPCVRCSKGPHPLYKPTKNKLVPCQDPLCEAVQRATGMRDENGCEPNQQCDYVVGYADQGSSTGVLVRDGFTLRFSNGSLARPRLAFGCGYDQQGIGPNAPAPTDGVLGLGRGKSSILSQLSDARLTRNVVGHCLGRHGGGYLFFGDGLVPRSGVTWSPMARTTVLAKYYSPGQASIYFGSKSLGVRQQQMVFDSGSSFTYFALQPYQSLLNAITKDLSGKPIKETHEDRALPVCWKGPKAFKSIFDVKTYFKSLVLNFVNGKKAFMEIPPENYLIVTDHGNACLGILNGTEVGLKDLNLIGDISMQDLMVVYNNENQQIGWIRGSCDRLPNADDDDDDNGFKSEGGHFEPQFLYQISVLPLLFNNQ</sequence>
<dbReference type="Gene3D" id="2.40.70.10">
    <property type="entry name" value="Acid Proteases"/>
    <property type="match status" value="2"/>
</dbReference>
<dbReference type="GeneID" id="120256860"/>
<keyword evidence="12" id="KW-1185">Reference proteome</keyword>
<dbReference type="GO" id="GO:0004190">
    <property type="term" value="F:aspartic-type endopeptidase activity"/>
    <property type="evidence" value="ECO:0007669"/>
    <property type="project" value="UniProtKB-KW"/>
</dbReference>
<feature type="domain" description="Peptidase A1" evidence="11">
    <location>
        <begin position="78"/>
        <end position="430"/>
    </location>
</feature>
<dbReference type="InterPro" id="IPR021109">
    <property type="entry name" value="Peptidase_aspartic_dom_sf"/>
</dbReference>
<name>A0AB40AZM5_DIOCR</name>
<dbReference type="InterPro" id="IPR001461">
    <property type="entry name" value="Aspartic_peptidase_A1"/>
</dbReference>
<evidence type="ECO:0000256" key="7">
    <source>
        <dbReference type="ARBA" id="ARBA00068871"/>
    </source>
</evidence>
<dbReference type="Pfam" id="PF14543">
    <property type="entry name" value="TAXi_N"/>
    <property type="match status" value="1"/>
</dbReference>
<dbReference type="PANTHER" id="PTHR13683:SF800">
    <property type="entry name" value="EUKARYOTIC ASPARTYL PROTEASE FAMILY PROTEIN"/>
    <property type="match status" value="1"/>
</dbReference>
<keyword evidence="2" id="KW-0645">Protease</keyword>